<protein>
    <recommendedName>
        <fullName evidence="2">Reverse transcriptase zinc-binding domain-containing protein</fullName>
    </recommendedName>
</protein>
<dbReference type="InterPro" id="IPR019516">
    <property type="entry name" value="Glomulin/ALF4"/>
</dbReference>
<dbReference type="Proteomes" id="UP000583929">
    <property type="component" value="Unassembled WGS sequence"/>
</dbReference>
<feature type="domain" description="Reverse transcriptase zinc-binding" evidence="2">
    <location>
        <begin position="21"/>
        <end position="91"/>
    </location>
</feature>
<name>A0A7J6FGW1_CANSA</name>
<feature type="non-terminal residue" evidence="3">
    <location>
        <position position="1"/>
    </location>
</feature>
<evidence type="ECO:0000256" key="1">
    <source>
        <dbReference type="SAM" id="MobiDB-lite"/>
    </source>
</evidence>
<organism evidence="3 4">
    <name type="scientific">Cannabis sativa</name>
    <name type="common">Hemp</name>
    <name type="synonym">Marijuana</name>
    <dbReference type="NCBI Taxonomy" id="3483"/>
    <lineage>
        <taxon>Eukaryota</taxon>
        <taxon>Viridiplantae</taxon>
        <taxon>Streptophyta</taxon>
        <taxon>Embryophyta</taxon>
        <taxon>Tracheophyta</taxon>
        <taxon>Spermatophyta</taxon>
        <taxon>Magnoliopsida</taxon>
        <taxon>eudicotyledons</taxon>
        <taxon>Gunneridae</taxon>
        <taxon>Pentapetalae</taxon>
        <taxon>rosids</taxon>
        <taxon>fabids</taxon>
        <taxon>Rosales</taxon>
        <taxon>Cannabaceae</taxon>
        <taxon>Cannabis</taxon>
    </lineage>
</organism>
<keyword evidence="4" id="KW-1185">Reference proteome</keyword>
<accession>A0A7J6FGW1</accession>
<gene>
    <name evidence="3" type="ORF">G4B88_016092</name>
</gene>
<dbReference type="InterPro" id="IPR013877">
    <property type="entry name" value="YAP-bd/ALF4/Glomulin"/>
</dbReference>
<comment type="caution">
    <text evidence="3">The sequence shown here is derived from an EMBL/GenBank/DDBJ whole genome shotgun (WGS) entry which is preliminary data.</text>
</comment>
<dbReference type="PANTHER" id="PTHR15430:SF1">
    <property type="entry name" value="GLOMULIN"/>
    <property type="match status" value="1"/>
</dbReference>
<dbReference type="SUPFAM" id="SSF48371">
    <property type="entry name" value="ARM repeat"/>
    <property type="match status" value="1"/>
</dbReference>
<evidence type="ECO:0000259" key="2">
    <source>
        <dbReference type="Pfam" id="PF13966"/>
    </source>
</evidence>
<dbReference type="InterPro" id="IPR026960">
    <property type="entry name" value="RVT-Znf"/>
</dbReference>
<evidence type="ECO:0000313" key="3">
    <source>
        <dbReference type="EMBL" id="KAF4369931.1"/>
    </source>
</evidence>
<feature type="region of interest" description="Disordered" evidence="1">
    <location>
        <begin position="245"/>
        <end position="276"/>
    </location>
</feature>
<proteinExistence type="predicted"/>
<dbReference type="GO" id="GO:0005737">
    <property type="term" value="C:cytoplasm"/>
    <property type="evidence" value="ECO:0007669"/>
    <property type="project" value="TreeGrafter"/>
</dbReference>
<dbReference type="PANTHER" id="PTHR15430">
    <property type="entry name" value="GLOMULIN"/>
    <property type="match status" value="1"/>
</dbReference>
<sequence>KSGYNLAIGGANLQPSSSNEVMAAWWSSYWAIKIPKKILHFGWKGFHEIFPSFSGLFRRQSSSHSNCPICGFGNDTNAHAIFWCSFSQVIWKEMSFPFLASPKEDLTFKGVLLYASEIFEKEDFEKVLISAWTIWFERNKKSHGRTIRTPHQIKIWISSYYNEICRERNKTKKGVSTGCTSEQSNTETEVNSYKLYVDAAISTPQNVIGFGAVIFSSDKQMKAALSKPVQAPQWRVEIATHFNSKSTMSTKSTHDEHLSSSEEEEEELLTPSTSSSRLHEILNSVSNSVEEGDPEQSQNSVADLIDFLNSVSDDALSDPDNENAKNKAFHVLSQLHHYVCSPSFDEVCSLENPREMLPILCEALDSPSEMNSGSSYFVPLLNGLSQVLESIQKRHFEQLKTAIPIVVKVLMAVSSEFDNDCTELKDLYDGALSIANSVHSVCIKQEGSVNEKIRALLGLYVLQIMALASINMNFMVLSLQPLVAQLSSFLPYCGLSYLGLITGSDVDRMIGIAFEDDVDEYVSCLSYVKHGASFSVIWGHISEVVVTAAKEDLGALHVELQDDHMKRWEAIGMLRHILSYLLVPWELKKCAINILICITDANNSQRCDEEQTDCTSYMPNLYSALQAVQQVIMFASESELRRNAFDAFKRILADVPTSQRFDILKALIKNSDSSSMIAILLDVVRGEMQKKNCLRPNDNDTNRENKAHQLSPFWSASVLELVEFVLRPPRGGPPPLPEHGDAVLSALNFYRFVLLTESEGKTNYTGIVSKNNLEKAYNEWLLPLRTLVSGIEAENNKGDRVQTTVDILCSLNPIEMVLYRCIELVEEKLKQST</sequence>
<dbReference type="GO" id="GO:0055105">
    <property type="term" value="F:ubiquitin-protein transferase inhibitor activity"/>
    <property type="evidence" value="ECO:0007669"/>
    <property type="project" value="TreeGrafter"/>
</dbReference>
<dbReference type="EMBL" id="JAATIQ010000210">
    <property type="protein sequence ID" value="KAF4369931.1"/>
    <property type="molecule type" value="Genomic_DNA"/>
</dbReference>
<dbReference type="Pfam" id="PF13966">
    <property type="entry name" value="zf-RVT"/>
    <property type="match status" value="1"/>
</dbReference>
<dbReference type="Pfam" id="PF08568">
    <property type="entry name" value="Kinetochor_Ybp2"/>
    <property type="match status" value="1"/>
</dbReference>
<reference evidence="3 4" key="1">
    <citation type="journal article" date="2020" name="bioRxiv">
        <title>Sequence and annotation of 42 cannabis genomes reveals extensive copy number variation in cannabinoid synthesis and pathogen resistance genes.</title>
        <authorList>
            <person name="Mckernan K.J."/>
            <person name="Helbert Y."/>
            <person name="Kane L.T."/>
            <person name="Ebling H."/>
            <person name="Zhang L."/>
            <person name="Liu B."/>
            <person name="Eaton Z."/>
            <person name="Mclaughlin S."/>
            <person name="Kingan S."/>
            <person name="Baybayan P."/>
            <person name="Concepcion G."/>
            <person name="Jordan M."/>
            <person name="Riva A."/>
            <person name="Barbazuk W."/>
            <person name="Harkins T."/>
        </authorList>
    </citation>
    <scope>NUCLEOTIDE SEQUENCE [LARGE SCALE GENOMIC DNA]</scope>
    <source>
        <strain evidence="4">cv. Jamaican Lion 4</strain>
        <tissue evidence="3">Leaf</tissue>
    </source>
</reference>
<dbReference type="InterPro" id="IPR016024">
    <property type="entry name" value="ARM-type_fold"/>
</dbReference>
<dbReference type="AlphaFoldDB" id="A0A7J6FGW1"/>
<evidence type="ECO:0000313" key="4">
    <source>
        <dbReference type="Proteomes" id="UP000583929"/>
    </source>
</evidence>